<sequence>MLPNLSIRTGYVVGAVLVGAGLAAAKDIDHYIIVTGVPAKKVEAN</sequence>
<dbReference type="EMBL" id="JAGSOI010000022">
    <property type="protein sequence ID" value="MCM1986709.1"/>
    <property type="molecule type" value="Genomic_DNA"/>
</dbReference>
<name>A0A9E5DC14_9EURY</name>
<accession>A0A9E5DC14</accession>
<protein>
    <submittedName>
        <fullName evidence="1">Uncharacterized protein</fullName>
    </submittedName>
</protein>
<dbReference type="RefSeq" id="WP_250868065.1">
    <property type="nucleotide sequence ID" value="NZ_JAGSOI010000022.1"/>
</dbReference>
<keyword evidence="2" id="KW-1185">Reference proteome</keyword>
<evidence type="ECO:0000313" key="2">
    <source>
        <dbReference type="Proteomes" id="UP001056766"/>
    </source>
</evidence>
<reference evidence="1" key="2">
    <citation type="submission" date="2021-04" db="EMBL/GenBank/DDBJ databases">
        <authorList>
            <person name="Dong X."/>
        </authorList>
    </citation>
    <scope>NUCLEOTIDE SEQUENCE</scope>
    <source>
        <strain evidence="1">LLY</strain>
    </source>
</reference>
<proteinExistence type="predicted"/>
<dbReference type="AlphaFoldDB" id="A0A9E5DC14"/>
<dbReference type="Proteomes" id="UP001056766">
    <property type="component" value="Unassembled WGS sequence"/>
</dbReference>
<organism evidence="1 2">
    <name type="scientific">Methanococcoides seepicolus</name>
    <dbReference type="NCBI Taxonomy" id="2828780"/>
    <lineage>
        <taxon>Archaea</taxon>
        <taxon>Methanobacteriati</taxon>
        <taxon>Methanobacteriota</taxon>
        <taxon>Stenosarchaea group</taxon>
        <taxon>Methanomicrobia</taxon>
        <taxon>Methanosarcinales</taxon>
        <taxon>Methanosarcinaceae</taxon>
        <taxon>Methanococcoides</taxon>
    </lineage>
</organism>
<dbReference type="InterPro" id="IPR011004">
    <property type="entry name" value="Trimer_LpxA-like_sf"/>
</dbReference>
<evidence type="ECO:0000313" key="1">
    <source>
        <dbReference type="EMBL" id="MCM1986709.1"/>
    </source>
</evidence>
<reference evidence="1" key="1">
    <citation type="journal article" date="2021" name="mSystems">
        <title>Bacteria and Archaea Synergistically Convert Glycine Betaine to Biogenic Methane in the Formosa Cold Seep of the South China Sea.</title>
        <authorList>
            <person name="Li L."/>
            <person name="Zhang W."/>
            <person name="Zhang S."/>
            <person name="Song L."/>
            <person name="Sun Q."/>
            <person name="Zhang H."/>
            <person name="Xiang H."/>
            <person name="Dong X."/>
        </authorList>
    </citation>
    <scope>NUCLEOTIDE SEQUENCE</scope>
    <source>
        <strain evidence="1">LLY</strain>
    </source>
</reference>
<gene>
    <name evidence="1" type="ORF">KDK67_06800</name>
</gene>
<dbReference type="SUPFAM" id="SSF51161">
    <property type="entry name" value="Trimeric LpxA-like enzymes"/>
    <property type="match status" value="1"/>
</dbReference>
<comment type="caution">
    <text evidence="1">The sequence shown here is derived from an EMBL/GenBank/DDBJ whole genome shotgun (WGS) entry which is preliminary data.</text>
</comment>